<dbReference type="OrthoDB" id="2187056at2"/>
<keyword evidence="1" id="KW-0677">Repeat</keyword>
<gene>
    <name evidence="3" type="ORF">SAMN04488559_1029</name>
</gene>
<dbReference type="Gene3D" id="3.10.100.10">
    <property type="entry name" value="Mannose-Binding Protein A, subunit A"/>
    <property type="match status" value="1"/>
</dbReference>
<protein>
    <submittedName>
        <fullName evidence="3">MucBP domain-containing protein</fullName>
    </submittedName>
</protein>
<dbReference type="Pfam" id="PF06458">
    <property type="entry name" value="MucBP"/>
    <property type="match status" value="1"/>
</dbReference>
<feature type="domain" description="MucBP" evidence="2">
    <location>
        <begin position="354"/>
        <end position="419"/>
    </location>
</feature>
<evidence type="ECO:0000313" key="4">
    <source>
        <dbReference type="Proteomes" id="UP000198948"/>
    </source>
</evidence>
<dbReference type="InterPro" id="IPR016187">
    <property type="entry name" value="CTDL_fold"/>
</dbReference>
<dbReference type="EMBL" id="FOHA01000002">
    <property type="protein sequence ID" value="SER58445.1"/>
    <property type="molecule type" value="Genomic_DNA"/>
</dbReference>
<dbReference type="InterPro" id="IPR009459">
    <property type="entry name" value="MucBP_dom"/>
</dbReference>
<evidence type="ECO:0000259" key="2">
    <source>
        <dbReference type="Pfam" id="PF06458"/>
    </source>
</evidence>
<keyword evidence="4" id="KW-1185">Reference proteome</keyword>
<sequence>MSEKKSMIKRGLLSFITISAIWLLSAAAIKTQAETIEFEDQAEEQEDPASRAEKSSAVNFKVKRVAEQYQLEDLLIQENFGTIASVTIKMPKGLNLDATSFSLPTGWTTYNEPGSDVINYLLTQNNSPQIVQNTLQQLAFNIEKEELTKGKISISISEEDISAWTDPNGKTHYYKYVKNSLPWLEAYSAAKKERYKGLTGYLATITSPEEHTYIYESVAKDTGMLGGTRAVNKNGTKISDVASISPVLSNYNLSKDDWYWASGPEAGEVFFIGKKKPGMKPEDKYNGWTPTEPNNHGGSEAFLQFAQGGVKDWNDLENLGDTPNNRGYYVEFSEYGGQKEIEENSYSADVPQLVKVVYQDQQDKEKLAEEVIISKNFCIGDAYDTTSFRKEITDYELVGIPTENGNYKNEPITLIYTYKRKYLTLHIKQVVLNTSPDLVIPTKGYATLKNVDNENPTEVHSIYEEINLSLPSRLADQEEAGNYQVVKNKTNNFYQVILMLPEYYQNMGYVLTDVEAIHDVSQKQLGIPVMNSLEKSEYWLTLYIQPNSTSFRPYTWNYQLTGMN</sequence>
<accession>A0A1H9QE39</accession>
<dbReference type="RefSeq" id="WP_092649717.1">
    <property type="nucleotide sequence ID" value="NZ_FOHA01000002.1"/>
</dbReference>
<dbReference type="AlphaFoldDB" id="A0A1H9QE39"/>
<dbReference type="Proteomes" id="UP000198948">
    <property type="component" value="Unassembled WGS sequence"/>
</dbReference>
<name>A0A1H9QE39_9LACT</name>
<evidence type="ECO:0000313" key="3">
    <source>
        <dbReference type="EMBL" id="SER58445.1"/>
    </source>
</evidence>
<proteinExistence type="predicted"/>
<dbReference type="Gene3D" id="3.10.20.320">
    <property type="entry name" value="Putative peptidoglycan bound protein (lpxtg motif)"/>
    <property type="match status" value="1"/>
</dbReference>
<evidence type="ECO:0000256" key="1">
    <source>
        <dbReference type="ARBA" id="ARBA00022737"/>
    </source>
</evidence>
<dbReference type="STRING" id="142588.SAMN04488559_1029"/>
<organism evidence="3 4">
    <name type="scientific">Isobaculum melis</name>
    <dbReference type="NCBI Taxonomy" id="142588"/>
    <lineage>
        <taxon>Bacteria</taxon>
        <taxon>Bacillati</taxon>
        <taxon>Bacillota</taxon>
        <taxon>Bacilli</taxon>
        <taxon>Lactobacillales</taxon>
        <taxon>Carnobacteriaceae</taxon>
        <taxon>Isobaculum</taxon>
    </lineage>
</organism>
<dbReference type="SUPFAM" id="SSF56436">
    <property type="entry name" value="C-type lectin-like"/>
    <property type="match status" value="1"/>
</dbReference>
<reference evidence="3 4" key="1">
    <citation type="submission" date="2016-10" db="EMBL/GenBank/DDBJ databases">
        <authorList>
            <person name="de Groot N.N."/>
        </authorList>
    </citation>
    <scope>NUCLEOTIDE SEQUENCE [LARGE SCALE GENOMIC DNA]</scope>
    <source>
        <strain evidence="3 4">DSM 13760</strain>
    </source>
</reference>
<dbReference type="InterPro" id="IPR016186">
    <property type="entry name" value="C-type_lectin-like/link_sf"/>
</dbReference>